<feature type="region of interest" description="Disordered" evidence="1">
    <location>
        <begin position="1"/>
        <end position="54"/>
    </location>
</feature>
<evidence type="ECO:0000313" key="2">
    <source>
        <dbReference type="EMBL" id="MDF3835711.1"/>
    </source>
</evidence>
<sequence>MEEAVDSHSDCGFSAGAAEEIAHAHPEAVRGDEKSDRHASYAHPGRKLGAMPSRRRLAHDRDKIAGLMPALNFAASGRTANRVLPAEVGQFKPRSQHPPKRV</sequence>
<gene>
    <name evidence="2" type="ORF">P3W85_22575</name>
</gene>
<organism evidence="2 3">
    <name type="scientific">Cupriavidus basilensis</name>
    <dbReference type="NCBI Taxonomy" id="68895"/>
    <lineage>
        <taxon>Bacteria</taxon>
        <taxon>Pseudomonadati</taxon>
        <taxon>Pseudomonadota</taxon>
        <taxon>Betaproteobacteria</taxon>
        <taxon>Burkholderiales</taxon>
        <taxon>Burkholderiaceae</taxon>
        <taxon>Cupriavidus</taxon>
    </lineage>
</organism>
<evidence type="ECO:0000313" key="3">
    <source>
        <dbReference type="Proteomes" id="UP001216674"/>
    </source>
</evidence>
<feature type="non-terminal residue" evidence="2">
    <location>
        <position position="102"/>
    </location>
</feature>
<evidence type="ECO:0000256" key="1">
    <source>
        <dbReference type="SAM" id="MobiDB-lite"/>
    </source>
</evidence>
<comment type="caution">
    <text evidence="2">The sequence shown here is derived from an EMBL/GenBank/DDBJ whole genome shotgun (WGS) entry which is preliminary data.</text>
</comment>
<accession>A0ABT6ASV8</accession>
<dbReference type="EMBL" id="JARJLM010000379">
    <property type="protein sequence ID" value="MDF3835711.1"/>
    <property type="molecule type" value="Genomic_DNA"/>
</dbReference>
<keyword evidence="3" id="KW-1185">Reference proteome</keyword>
<dbReference type="RefSeq" id="WP_276266421.1">
    <property type="nucleotide sequence ID" value="NZ_JARJLM010000379.1"/>
</dbReference>
<feature type="compositionally biased region" description="Basic and acidic residues" evidence="1">
    <location>
        <begin position="20"/>
        <end position="39"/>
    </location>
</feature>
<proteinExistence type="predicted"/>
<name>A0ABT6ASV8_9BURK</name>
<protein>
    <submittedName>
        <fullName evidence="2">Uncharacterized protein</fullName>
    </submittedName>
</protein>
<dbReference type="Proteomes" id="UP001216674">
    <property type="component" value="Unassembled WGS sequence"/>
</dbReference>
<reference evidence="2 3" key="1">
    <citation type="submission" date="2023-03" db="EMBL/GenBank/DDBJ databases">
        <title>Draft assemblies of triclosan tolerant bacteria isolated from returned activated sludge.</title>
        <authorList>
            <person name="Van Hamelsveld S."/>
        </authorList>
    </citation>
    <scope>NUCLEOTIDE SEQUENCE [LARGE SCALE GENOMIC DNA]</scope>
    <source>
        <strain evidence="2 3">GW210010_S58</strain>
    </source>
</reference>